<keyword evidence="1" id="KW-1133">Transmembrane helix</keyword>
<gene>
    <name evidence="2" type="ORF">HZZ10_03950</name>
</gene>
<evidence type="ECO:0000256" key="1">
    <source>
        <dbReference type="SAM" id="Phobius"/>
    </source>
</evidence>
<protein>
    <submittedName>
        <fullName evidence="2">Uncharacterized protein</fullName>
    </submittedName>
</protein>
<evidence type="ECO:0000313" key="2">
    <source>
        <dbReference type="EMBL" id="NYS92683.1"/>
    </source>
</evidence>
<dbReference type="AlphaFoldDB" id="A0A853ETH4"/>
<proteinExistence type="predicted"/>
<keyword evidence="1" id="KW-0812">Transmembrane</keyword>
<evidence type="ECO:0000313" key="3">
    <source>
        <dbReference type="Proteomes" id="UP000561011"/>
    </source>
</evidence>
<sequence>MQHSWSRARARQVVGVVTLVLAAAFVVCVVQRYGHHSRHMSPAGSTPAAPLERAVGWSALLGAAAWSVAAVDSLRHHPSSARRLSAATRSAVVAASSAVLTGVALVQRLLVHQDSTGTLDAVDNLTPVDVVLMVVSLTACAVAAIFFVVGRLRAKSRSGARAGGAV</sequence>
<accession>A0A853ETH4</accession>
<keyword evidence="1" id="KW-0472">Membrane</keyword>
<dbReference type="RefSeq" id="WP_179912496.1">
    <property type="nucleotide sequence ID" value="NZ_JACBYE010000006.1"/>
</dbReference>
<feature type="transmembrane region" description="Helical" evidence="1">
    <location>
        <begin position="12"/>
        <end position="34"/>
    </location>
</feature>
<feature type="transmembrane region" description="Helical" evidence="1">
    <location>
        <begin position="130"/>
        <end position="149"/>
    </location>
</feature>
<feature type="transmembrane region" description="Helical" evidence="1">
    <location>
        <begin position="86"/>
        <end position="110"/>
    </location>
</feature>
<dbReference type="EMBL" id="JACBYE010000006">
    <property type="protein sequence ID" value="NYS92683.1"/>
    <property type="molecule type" value="Genomic_DNA"/>
</dbReference>
<keyword evidence="3" id="KW-1185">Reference proteome</keyword>
<comment type="caution">
    <text evidence="2">The sequence shown here is derived from an EMBL/GenBank/DDBJ whole genome shotgun (WGS) entry which is preliminary data.</text>
</comment>
<name>A0A853ETH4_9MICO</name>
<feature type="transmembrane region" description="Helical" evidence="1">
    <location>
        <begin position="54"/>
        <end position="74"/>
    </location>
</feature>
<reference evidence="2 3" key="1">
    <citation type="submission" date="2020-07" db="EMBL/GenBank/DDBJ databases">
        <title>MOT database genomes.</title>
        <authorList>
            <person name="Joseph S."/>
            <person name="Aduse-Opoku J."/>
            <person name="Hashim A."/>
            <person name="Wade W."/>
            <person name="Curtis M."/>
        </authorList>
    </citation>
    <scope>NUCLEOTIDE SEQUENCE [LARGE SCALE GENOMIC DNA]</scope>
    <source>
        <strain evidence="2 3">DSM 100099</strain>
    </source>
</reference>
<organism evidence="2 3">
    <name type="scientific">Sanguibacter inulinus</name>
    <dbReference type="NCBI Taxonomy" id="60922"/>
    <lineage>
        <taxon>Bacteria</taxon>
        <taxon>Bacillati</taxon>
        <taxon>Actinomycetota</taxon>
        <taxon>Actinomycetes</taxon>
        <taxon>Micrococcales</taxon>
        <taxon>Sanguibacteraceae</taxon>
        <taxon>Sanguibacter</taxon>
    </lineage>
</organism>
<dbReference type="Proteomes" id="UP000561011">
    <property type="component" value="Unassembled WGS sequence"/>
</dbReference>